<reference evidence="3" key="2">
    <citation type="submission" date="2002-03" db="EMBL/GenBank/DDBJ databases">
        <title>Oryza sativa nipponbare(GA3) genomic DNA, chromosome 2, PAC clone:P0475F05.</title>
        <authorList>
            <person name="Sasaki T."/>
            <person name="Matsumoto T."/>
            <person name="Yamamoto K."/>
        </authorList>
    </citation>
    <scope>NUCLEOTIDE SEQUENCE</scope>
</reference>
<sequence length="350" mass="38836">MAVAVRRSAWRVGGYDDRVVKMLSGFARHLRRVWWKELEERARSCCLALPGQAARVRDTLMDGSTSRDCLLVFHDGSSSSTRMLRVVINILYHAVVHVADEESTRRRRPRTSGAPAAASLLAAEAEYEARAGGRRPVKLTSWASAPDLCKKMAMVDERQPAPDLREKMASAAAGLIVLERHPQEDGESACSFPIYVDNKPEKIFRAWLTKCEKARQRQRARHCLRASSGSAAVASAFARVPPLAARRAHAGVLRPTTCCCADKEEDARPASLTGLPPPPELRRAGVLPLPRSDLLRCYADKEVEARLASSTGWPPPRASAASPELHRWPTGERMQEFFGTARRDRERGKR</sequence>
<reference evidence="2" key="1">
    <citation type="submission" date="2002-02" db="EMBL/GenBank/DDBJ databases">
        <title>Oryza sativa nipponbare(GA3) genomic DNA, chromosome 2, PAC clone:P0458B05.</title>
        <authorList>
            <person name="Sasaki T."/>
            <person name="Matsumoto T."/>
            <person name="Yamamoto K."/>
        </authorList>
    </citation>
    <scope>NUCLEOTIDE SEQUENCE</scope>
</reference>
<organism evidence="3 4">
    <name type="scientific">Oryza sativa subsp. japonica</name>
    <name type="common">Rice</name>
    <dbReference type="NCBI Taxonomy" id="39947"/>
    <lineage>
        <taxon>Eukaryota</taxon>
        <taxon>Viridiplantae</taxon>
        <taxon>Streptophyta</taxon>
        <taxon>Embryophyta</taxon>
        <taxon>Tracheophyta</taxon>
        <taxon>Spermatophyta</taxon>
        <taxon>Magnoliopsida</taxon>
        <taxon>Liliopsida</taxon>
        <taxon>Poales</taxon>
        <taxon>Poaceae</taxon>
        <taxon>BOP clade</taxon>
        <taxon>Oryzoideae</taxon>
        <taxon>Oryzeae</taxon>
        <taxon>Oryzinae</taxon>
        <taxon>Oryza</taxon>
        <taxon>Oryza sativa</taxon>
    </lineage>
</organism>
<evidence type="ECO:0000313" key="3">
    <source>
        <dbReference type="EMBL" id="BAD25596.1"/>
    </source>
</evidence>
<dbReference type="AlphaFoldDB" id="Q6H6Q3"/>
<evidence type="ECO:0000256" key="1">
    <source>
        <dbReference type="SAM" id="MobiDB-lite"/>
    </source>
</evidence>
<evidence type="ECO:0000313" key="4">
    <source>
        <dbReference type="Proteomes" id="UP000000763"/>
    </source>
</evidence>
<proteinExistence type="predicted"/>
<dbReference type="EMBL" id="AP004777">
    <property type="protein sequence ID" value="BAD25414.1"/>
    <property type="molecule type" value="Genomic_DNA"/>
</dbReference>
<feature type="compositionally biased region" description="Basic and acidic residues" evidence="1">
    <location>
        <begin position="324"/>
        <end position="350"/>
    </location>
</feature>
<evidence type="ECO:0000313" key="2">
    <source>
        <dbReference type="EMBL" id="BAD25414.1"/>
    </source>
</evidence>
<gene>
    <name evidence="2" type="ORF">P0458B05.29</name>
    <name evidence="3" type="ORF">P0475F05.9</name>
</gene>
<accession>Q6H6Q3</accession>
<feature type="region of interest" description="Disordered" evidence="1">
    <location>
        <begin position="307"/>
        <end position="350"/>
    </location>
</feature>
<protein>
    <submittedName>
        <fullName evidence="3">Uncharacterized protein</fullName>
    </submittedName>
</protein>
<dbReference type="Proteomes" id="UP000000763">
    <property type="component" value="Chromosome 2"/>
</dbReference>
<dbReference type="EMBL" id="AP004879">
    <property type="protein sequence ID" value="BAD25596.1"/>
    <property type="molecule type" value="Genomic_DNA"/>
</dbReference>
<reference evidence="4" key="3">
    <citation type="journal article" date="2005" name="Nature">
        <title>The map-based sequence of the rice genome.</title>
        <authorList>
            <consortium name="International rice genome sequencing project (IRGSP)"/>
            <person name="Matsumoto T."/>
            <person name="Wu J."/>
            <person name="Kanamori H."/>
            <person name="Katayose Y."/>
            <person name="Fujisawa M."/>
            <person name="Namiki N."/>
            <person name="Mizuno H."/>
            <person name="Yamamoto K."/>
            <person name="Antonio B.A."/>
            <person name="Baba T."/>
            <person name="Sakata K."/>
            <person name="Nagamura Y."/>
            <person name="Aoki H."/>
            <person name="Arikawa K."/>
            <person name="Arita K."/>
            <person name="Bito T."/>
            <person name="Chiden Y."/>
            <person name="Fujitsuka N."/>
            <person name="Fukunaka R."/>
            <person name="Hamada M."/>
            <person name="Harada C."/>
            <person name="Hayashi A."/>
            <person name="Hijishita S."/>
            <person name="Honda M."/>
            <person name="Hosokawa S."/>
            <person name="Ichikawa Y."/>
            <person name="Idonuma A."/>
            <person name="Iijima M."/>
            <person name="Ikeda M."/>
            <person name="Ikeno M."/>
            <person name="Ito K."/>
            <person name="Ito S."/>
            <person name="Ito T."/>
            <person name="Ito Y."/>
            <person name="Ito Y."/>
            <person name="Iwabuchi A."/>
            <person name="Kamiya K."/>
            <person name="Karasawa W."/>
            <person name="Kurita K."/>
            <person name="Katagiri S."/>
            <person name="Kikuta A."/>
            <person name="Kobayashi H."/>
            <person name="Kobayashi N."/>
            <person name="Machita K."/>
            <person name="Maehara T."/>
            <person name="Masukawa M."/>
            <person name="Mizubayashi T."/>
            <person name="Mukai Y."/>
            <person name="Nagasaki H."/>
            <person name="Nagata Y."/>
            <person name="Naito S."/>
            <person name="Nakashima M."/>
            <person name="Nakama Y."/>
            <person name="Nakamichi Y."/>
            <person name="Nakamura M."/>
            <person name="Meguro A."/>
            <person name="Negishi M."/>
            <person name="Ohta I."/>
            <person name="Ohta T."/>
            <person name="Okamoto M."/>
            <person name="Ono N."/>
            <person name="Saji S."/>
            <person name="Sakaguchi M."/>
            <person name="Sakai K."/>
            <person name="Shibata M."/>
            <person name="Shimokawa T."/>
            <person name="Song J."/>
            <person name="Takazaki Y."/>
            <person name="Terasawa K."/>
            <person name="Tsugane M."/>
            <person name="Tsuji K."/>
            <person name="Ueda S."/>
            <person name="Waki K."/>
            <person name="Yamagata H."/>
            <person name="Yamamoto M."/>
            <person name="Yamamoto S."/>
            <person name="Yamane H."/>
            <person name="Yoshiki S."/>
            <person name="Yoshihara R."/>
            <person name="Yukawa K."/>
            <person name="Zhong H."/>
            <person name="Yano M."/>
            <person name="Yuan Q."/>
            <person name="Ouyang S."/>
            <person name="Liu J."/>
            <person name="Jones K.M."/>
            <person name="Gansberger K."/>
            <person name="Moffat K."/>
            <person name="Hill J."/>
            <person name="Bera J."/>
            <person name="Fadrosh D."/>
            <person name="Jin S."/>
            <person name="Johri S."/>
            <person name="Kim M."/>
            <person name="Overton L."/>
            <person name="Reardon M."/>
            <person name="Tsitrin T."/>
            <person name="Vuong H."/>
            <person name="Weaver B."/>
            <person name="Ciecko A."/>
            <person name="Tallon L."/>
            <person name="Jackson J."/>
            <person name="Pai G."/>
            <person name="Aken S.V."/>
            <person name="Utterback T."/>
            <person name="Reidmuller S."/>
            <person name="Feldblyum T."/>
            <person name="Hsiao J."/>
            <person name="Zismann V."/>
            <person name="Iobst S."/>
            <person name="de Vazeille A.R."/>
            <person name="Buell C.R."/>
            <person name="Ying K."/>
            <person name="Li Y."/>
            <person name="Lu T."/>
            <person name="Huang Y."/>
            <person name="Zhao Q."/>
            <person name="Feng Q."/>
            <person name="Zhang L."/>
            <person name="Zhu J."/>
            <person name="Weng Q."/>
            <person name="Mu J."/>
            <person name="Lu Y."/>
            <person name="Fan D."/>
            <person name="Liu Y."/>
            <person name="Guan J."/>
            <person name="Zhang Y."/>
            <person name="Yu S."/>
            <person name="Liu X."/>
            <person name="Zhang Y."/>
            <person name="Hong G."/>
            <person name="Han B."/>
            <person name="Choisne N."/>
            <person name="Demange N."/>
            <person name="Orjeda G."/>
            <person name="Samain S."/>
            <person name="Cattolico L."/>
            <person name="Pelletier E."/>
            <person name="Couloux A."/>
            <person name="Segurens B."/>
            <person name="Wincker P."/>
            <person name="D'Hont A."/>
            <person name="Scarpelli C."/>
            <person name="Weissenbach J."/>
            <person name="Salanoubat M."/>
            <person name="Quetier F."/>
            <person name="Yu Y."/>
            <person name="Kim H.R."/>
            <person name="Rambo T."/>
            <person name="Currie J."/>
            <person name="Collura K."/>
            <person name="Luo M."/>
            <person name="Yang T."/>
            <person name="Ammiraju J.S.S."/>
            <person name="Engler F."/>
            <person name="Soderlund C."/>
            <person name="Wing R.A."/>
            <person name="Palmer L.E."/>
            <person name="de la Bastide M."/>
            <person name="Spiegel L."/>
            <person name="Nascimento L."/>
            <person name="Zutavern T."/>
            <person name="O'Shaughnessy A."/>
            <person name="Dike S."/>
            <person name="Dedhia N."/>
            <person name="Preston R."/>
            <person name="Balija V."/>
            <person name="McCombie W.R."/>
            <person name="Chow T."/>
            <person name="Chen H."/>
            <person name="Chung M."/>
            <person name="Chen C."/>
            <person name="Shaw J."/>
            <person name="Wu H."/>
            <person name="Hsiao K."/>
            <person name="Chao Y."/>
            <person name="Chu M."/>
            <person name="Cheng C."/>
            <person name="Hour A."/>
            <person name="Lee P."/>
            <person name="Lin S."/>
            <person name="Lin Y."/>
            <person name="Liou J."/>
            <person name="Liu S."/>
            <person name="Hsing Y."/>
            <person name="Raghuvanshi S."/>
            <person name="Mohanty A."/>
            <person name="Bharti A.K."/>
            <person name="Gaur A."/>
            <person name="Gupta V."/>
            <person name="Kumar D."/>
            <person name="Ravi V."/>
            <person name="Vij S."/>
            <person name="Kapur A."/>
            <person name="Khurana P."/>
            <person name="Khurana P."/>
            <person name="Khurana J.P."/>
            <person name="Tyagi A.K."/>
            <person name="Gaikwad K."/>
            <person name="Singh A."/>
            <person name="Dalal V."/>
            <person name="Srivastava S."/>
            <person name="Dixit A."/>
            <person name="Pal A.K."/>
            <person name="Ghazi I.A."/>
            <person name="Yadav M."/>
            <person name="Pandit A."/>
            <person name="Bhargava A."/>
            <person name="Sureshbabu K."/>
            <person name="Batra K."/>
            <person name="Sharma T.R."/>
            <person name="Mohapatra T."/>
            <person name="Singh N.K."/>
            <person name="Messing J."/>
            <person name="Nelson A.B."/>
            <person name="Fuks G."/>
            <person name="Kavchok S."/>
            <person name="Keizer G."/>
            <person name="Linton E."/>
            <person name="Llaca V."/>
            <person name="Song R."/>
            <person name="Tanyolac B."/>
            <person name="Young S."/>
            <person name="Ho-Il K."/>
            <person name="Hahn J.H."/>
            <person name="Sangsakoo G."/>
            <person name="Vanavichit A."/>
            <person name="de Mattos Luiz.A.T."/>
            <person name="Zimmer P.D."/>
            <person name="Malone G."/>
            <person name="Dellagostin O."/>
            <person name="de Oliveira A.C."/>
            <person name="Bevan M."/>
            <person name="Bancroft I."/>
            <person name="Minx P."/>
            <person name="Cordum H."/>
            <person name="Wilson R."/>
            <person name="Cheng Z."/>
            <person name="Jin W."/>
            <person name="Jiang J."/>
            <person name="Leong S.A."/>
            <person name="Iwama H."/>
            <person name="Gojobori T."/>
            <person name="Itoh T."/>
            <person name="Niimura Y."/>
            <person name="Fujii Y."/>
            <person name="Habara T."/>
            <person name="Sakai H."/>
            <person name="Sato Y."/>
            <person name="Wilson G."/>
            <person name="Kumar K."/>
            <person name="McCouch S."/>
            <person name="Juretic N."/>
            <person name="Hoen D."/>
            <person name="Wright S."/>
            <person name="Bruskiewich R."/>
            <person name="Bureau T."/>
            <person name="Miyao A."/>
            <person name="Hirochika H."/>
            <person name="Nishikawa T."/>
            <person name="Kadowaki K."/>
            <person name="Sugiura M."/>
            <person name="Burr B."/>
            <person name="Sasaki T."/>
        </authorList>
    </citation>
    <scope>NUCLEOTIDE SEQUENCE [LARGE SCALE GENOMIC DNA]</scope>
    <source>
        <strain evidence="4">cv. Nipponbare</strain>
    </source>
</reference>
<reference evidence="4" key="4">
    <citation type="journal article" date="2008" name="Nucleic Acids Res.">
        <title>The rice annotation project database (RAP-DB): 2008 update.</title>
        <authorList>
            <consortium name="The rice annotation project (RAP)"/>
        </authorList>
    </citation>
    <scope>GENOME REANNOTATION</scope>
    <source>
        <strain evidence="4">cv. Nipponbare</strain>
    </source>
</reference>
<name>Q6H6Q3_ORYSJ</name>